<proteinExistence type="predicted"/>
<gene>
    <name evidence="2" type="ORF">FNV43_RR00852</name>
</gene>
<evidence type="ECO:0000313" key="3">
    <source>
        <dbReference type="Proteomes" id="UP000796880"/>
    </source>
</evidence>
<accession>A0A8K0MRS1</accession>
<name>A0A8K0MRS1_9ROSA</name>
<keyword evidence="3" id="KW-1185">Reference proteome</keyword>
<dbReference type="EMBL" id="VOIH02000001">
    <property type="protein sequence ID" value="KAF3456202.1"/>
    <property type="molecule type" value="Genomic_DNA"/>
</dbReference>
<evidence type="ECO:0000256" key="1">
    <source>
        <dbReference type="SAM" id="MobiDB-lite"/>
    </source>
</evidence>
<comment type="caution">
    <text evidence="2">The sequence shown here is derived from an EMBL/GenBank/DDBJ whole genome shotgun (WGS) entry which is preliminary data.</text>
</comment>
<feature type="compositionally biased region" description="Basic and acidic residues" evidence="1">
    <location>
        <begin position="7"/>
        <end position="34"/>
    </location>
</feature>
<reference evidence="2" key="1">
    <citation type="submission" date="2020-03" db="EMBL/GenBank/DDBJ databases">
        <title>A high-quality chromosome-level genome assembly of a woody plant with both climbing and erect habits, Rhamnella rubrinervis.</title>
        <authorList>
            <person name="Lu Z."/>
            <person name="Yang Y."/>
            <person name="Zhu X."/>
            <person name="Sun Y."/>
        </authorList>
    </citation>
    <scope>NUCLEOTIDE SEQUENCE</scope>
    <source>
        <strain evidence="2">BYM</strain>
        <tissue evidence="2">Leaf</tissue>
    </source>
</reference>
<organism evidence="2 3">
    <name type="scientific">Rhamnella rubrinervis</name>
    <dbReference type="NCBI Taxonomy" id="2594499"/>
    <lineage>
        <taxon>Eukaryota</taxon>
        <taxon>Viridiplantae</taxon>
        <taxon>Streptophyta</taxon>
        <taxon>Embryophyta</taxon>
        <taxon>Tracheophyta</taxon>
        <taxon>Spermatophyta</taxon>
        <taxon>Magnoliopsida</taxon>
        <taxon>eudicotyledons</taxon>
        <taxon>Gunneridae</taxon>
        <taxon>Pentapetalae</taxon>
        <taxon>rosids</taxon>
        <taxon>fabids</taxon>
        <taxon>Rosales</taxon>
        <taxon>Rhamnaceae</taxon>
        <taxon>rhamnoid group</taxon>
        <taxon>Rhamneae</taxon>
        <taxon>Rhamnella</taxon>
    </lineage>
</organism>
<dbReference type="Proteomes" id="UP000796880">
    <property type="component" value="Unassembled WGS sequence"/>
</dbReference>
<protein>
    <submittedName>
        <fullName evidence="2">Uncharacterized protein</fullName>
    </submittedName>
</protein>
<sequence length="137" mass="15548">MARKSGKVREGDREQERESEGKGGHRELERKRMRENTMVDAATSMCVIDLRNSGLLLTLVSFLRPMMLPEYVVEIILVGGSHERRCGVLWNDADSDFIFSIVDKMKPRGQMNMVEGYSYGSMTKAVSHMKEPASSFK</sequence>
<evidence type="ECO:0000313" key="2">
    <source>
        <dbReference type="EMBL" id="KAF3456202.1"/>
    </source>
</evidence>
<feature type="region of interest" description="Disordered" evidence="1">
    <location>
        <begin position="1"/>
        <end position="34"/>
    </location>
</feature>
<dbReference type="AlphaFoldDB" id="A0A8K0MRS1"/>